<organism evidence="1">
    <name type="scientific">Siphoviridae sp. ctYh54</name>
    <dbReference type="NCBI Taxonomy" id="2826379"/>
    <lineage>
        <taxon>Viruses</taxon>
        <taxon>Duplodnaviria</taxon>
        <taxon>Heunggongvirae</taxon>
        <taxon>Uroviricota</taxon>
        <taxon>Caudoviricetes</taxon>
    </lineage>
</organism>
<evidence type="ECO:0000313" key="1">
    <source>
        <dbReference type="EMBL" id="DAD80439.1"/>
    </source>
</evidence>
<accession>A0A8S5MED7</accession>
<name>A0A8S5MED7_9CAUD</name>
<dbReference type="EMBL" id="BK014884">
    <property type="protein sequence ID" value="DAD80439.1"/>
    <property type="molecule type" value="Genomic_DNA"/>
</dbReference>
<sequence>MKITTKYNIDDIVTLKPLSLNGRILAIRYDINYGIEYSIRYFVDNAPKYDYFREDEVEKVPENACGFSA</sequence>
<proteinExistence type="predicted"/>
<reference evidence="1" key="1">
    <citation type="journal article" date="2021" name="Proc. Natl. Acad. Sci. U.S.A.">
        <title>A Catalog of Tens of Thousands of Viruses from Human Metagenomes Reveals Hidden Associations with Chronic Diseases.</title>
        <authorList>
            <person name="Tisza M.J."/>
            <person name="Buck C.B."/>
        </authorList>
    </citation>
    <scope>NUCLEOTIDE SEQUENCE</scope>
    <source>
        <strain evidence="1">CtYh54</strain>
    </source>
</reference>
<protein>
    <submittedName>
        <fullName evidence="1">Uncharacterized protein</fullName>
    </submittedName>
</protein>